<sequence>MSMIRISHEYTWLLLERFGCNSKFIQLVKGLTVGAKWAIYAEGMVSREIVLLSGVRQGCPLAPLLYALATVPLIKLLFREVHHSKLQPILMVEGSPAIVSLLAGDTAVFLPIDQHCFEVFTRRIAAFDDQLLSGRVVLLRAIVAAIPLYTLAFSFMDAEHNKQLHRTFASFIWGPKTHLVSWSCVERDVLQGGLGIRNCKLLQ</sequence>
<dbReference type="AlphaFoldDB" id="A0ABD3HGI1"/>
<evidence type="ECO:0000256" key="1">
    <source>
        <dbReference type="SAM" id="Phobius"/>
    </source>
</evidence>
<gene>
    <name evidence="2" type="ORF">R1sor_015856</name>
</gene>
<keyword evidence="1" id="KW-0472">Membrane</keyword>
<dbReference type="Proteomes" id="UP001633002">
    <property type="component" value="Unassembled WGS sequence"/>
</dbReference>
<dbReference type="EMBL" id="JBJQOH010000004">
    <property type="protein sequence ID" value="KAL3689547.1"/>
    <property type="molecule type" value="Genomic_DNA"/>
</dbReference>
<feature type="transmembrane region" description="Helical" evidence="1">
    <location>
        <begin position="132"/>
        <end position="156"/>
    </location>
</feature>
<accession>A0ABD3HGI1</accession>
<evidence type="ECO:0000313" key="3">
    <source>
        <dbReference type="Proteomes" id="UP001633002"/>
    </source>
</evidence>
<keyword evidence="1" id="KW-1133">Transmembrane helix</keyword>
<proteinExistence type="predicted"/>
<protein>
    <recommendedName>
        <fullName evidence="4">Reverse transcriptase domain-containing protein</fullName>
    </recommendedName>
</protein>
<reference evidence="2 3" key="1">
    <citation type="submission" date="2024-09" db="EMBL/GenBank/DDBJ databases">
        <title>Chromosome-scale assembly of Riccia sorocarpa.</title>
        <authorList>
            <person name="Paukszto L."/>
        </authorList>
    </citation>
    <scope>NUCLEOTIDE SEQUENCE [LARGE SCALE GENOMIC DNA]</scope>
    <source>
        <strain evidence="2">LP-2024</strain>
        <tissue evidence="2">Aerial parts of the thallus</tissue>
    </source>
</reference>
<evidence type="ECO:0008006" key="4">
    <source>
        <dbReference type="Google" id="ProtNLM"/>
    </source>
</evidence>
<organism evidence="2 3">
    <name type="scientific">Riccia sorocarpa</name>
    <dbReference type="NCBI Taxonomy" id="122646"/>
    <lineage>
        <taxon>Eukaryota</taxon>
        <taxon>Viridiplantae</taxon>
        <taxon>Streptophyta</taxon>
        <taxon>Embryophyta</taxon>
        <taxon>Marchantiophyta</taxon>
        <taxon>Marchantiopsida</taxon>
        <taxon>Marchantiidae</taxon>
        <taxon>Marchantiales</taxon>
        <taxon>Ricciaceae</taxon>
        <taxon>Riccia</taxon>
    </lineage>
</organism>
<keyword evidence="1" id="KW-0812">Transmembrane</keyword>
<comment type="caution">
    <text evidence="2">The sequence shown here is derived from an EMBL/GenBank/DDBJ whole genome shotgun (WGS) entry which is preliminary data.</text>
</comment>
<keyword evidence="3" id="KW-1185">Reference proteome</keyword>
<evidence type="ECO:0000313" key="2">
    <source>
        <dbReference type="EMBL" id="KAL3689547.1"/>
    </source>
</evidence>
<name>A0ABD3HGI1_9MARC</name>